<keyword evidence="2" id="KW-1185">Reference proteome</keyword>
<evidence type="ECO:0000313" key="2">
    <source>
        <dbReference type="Proteomes" id="UP001249020"/>
    </source>
</evidence>
<dbReference type="Pfam" id="PF04832">
    <property type="entry name" value="SOUL"/>
    <property type="match status" value="2"/>
</dbReference>
<sequence>MRIFGAKLLTIATISTMLTGCSLFGDSGVESAPYELVMADETKEIEVRNYESMVLVSASIDGTSDNSAFRKLFKYITGANEGATEIAMTAPVFMDEDQKGTEIAMTAPVFMAENTNEPSMSFVMPASFTLESTPKPTDPSLTVSEVSNYKVAAIRFSGTLSDSNVDEHTQILLNWMQSKGLKQVGEPVKAGYNGPLTLPFLRHNEVLIEIE</sequence>
<dbReference type="AlphaFoldDB" id="A0AAW8R3P2"/>
<evidence type="ECO:0000313" key="1">
    <source>
        <dbReference type="EMBL" id="MDT0583324.1"/>
    </source>
</evidence>
<accession>A0AAW8R3P2</accession>
<comment type="caution">
    <text evidence="1">The sequence shown here is derived from an EMBL/GenBank/DDBJ whole genome shotgun (WGS) entry which is preliminary data.</text>
</comment>
<reference evidence="1 2" key="1">
    <citation type="submission" date="2023-09" db="EMBL/GenBank/DDBJ databases">
        <authorList>
            <person name="Rey-Velasco X."/>
        </authorList>
    </citation>
    <scope>NUCLEOTIDE SEQUENCE [LARGE SCALE GENOMIC DNA]</scope>
    <source>
        <strain evidence="1 2">W409</strain>
    </source>
</reference>
<proteinExistence type="predicted"/>
<dbReference type="InterPro" id="IPR011256">
    <property type="entry name" value="Reg_factor_effector_dom_sf"/>
</dbReference>
<name>A0AAW8R3P2_9ALTE</name>
<organism evidence="1 2">
    <name type="scientific">Brumicola blandensis</name>
    <dbReference type="NCBI Taxonomy" id="3075611"/>
    <lineage>
        <taxon>Bacteria</taxon>
        <taxon>Pseudomonadati</taxon>
        <taxon>Pseudomonadota</taxon>
        <taxon>Gammaproteobacteria</taxon>
        <taxon>Alteromonadales</taxon>
        <taxon>Alteromonadaceae</taxon>
        <taxon>Brumicola</taxon>
    </lineage>
</organism>
<dbReference type="Gene3D" id="3.20.80.10">
    <property type="entry name" value="Regulatory factor, effector binding domain"/>
    <property type="match status" value="2"/>
</dbReference>
<gene>
    <name evidence="1" type="ORF">RM544_12300</name>
</gene>
<dbReference type="EMBL" id="JAVRIE010000004">
    <property type="protein sequence ID" value="MDT0583324.1"/>
    <property type="molecule type" value="Genomic_DNA"/>
</dbReference>
<dbReference type="InterPro" id="IPR006917">
    <property type="entry name" value="SOUL_heme-bd"/>
</dbReference>
<dbReference type="Proteomes" id="UP001249020">
    <property type="component" value="Unassembled WGS sequence"/>
</dbReference>
<dbReference type="PANTHER" id="PTHR11220:SF1">
    <property type="entry name" value="HEME-BINDING PROTEIN 2"/>
    <property type="match status" value="1"/>
</dbReference>
<dbReference type="SUPFAM" id="SSF55136">
    <property type="entry name" value="Probable bacterial effector-binding domain"/>
    <property type="match status" value="1"/>
</dbReference>
<protein>
    <submittedName>
        <fullName evidence="1">Heme-binding protein</fullName>
    </submittedName>
</protein>
<dbReference type="PROSITE" id="PS51257">
    <property type="entry name" value="PROKAR_LIPOPROTEIN"/>
    <property type="match status" value="1"/>
</dbReference>
<dbReference type="PANTHER" id="PTHR11220">
    <property type="entry name" value="HEME-BINDING PROTEIN-RELATED"/>
    <property type="match status" value="1"/>
</dbReference>
<dbReference type="RefSeq" id="WP_311362086.1">
    <property type="nucleotide sequence ID" value="NZ_JAVRIE010000004.1"/>
</dbReference>